<dbReference type="InParanoid" id="A0A0D0AUN4"/>
<dbReference type="EMBL" id="KN835415">
    <property type="protein sequence ID" value="KIK38027.1"/>
    <property type="molecule type" value="Genomic_DNA"/>
</dbReference>
<protein>
    <submittedName>
        <fullName evidence="1">Uncharacterized protein</fullName>
    </submittedName>
</protein>
<dbReference type="HOGENOM" id="CLU_1644840_0_0_1"/>
<organism evidence="1 2">
    <name type="scientific">Suillus luteus UH-Slu-Lm8-n1</name>
    <dbReference type="NCBI Taxonomy" id="930992"/>
    <lineage>
        <taxon>Eukaryota</taxon>
        <taxon>Fungi</taxon>
        <taxon>Dikarya</taxon>
        <taxon>Basidiomycota</taxon>
        <taxon>Agaricomycotina</taxon>
        <taxon>Agaricomycetes</taxon>
        <taxon>Agaricomycetidae</taxon>
        <taxon>Boletales</taxon>
        <taxon>Suillineae</taxon>
        <taxon>Suillaceae</taxon>
        <taxon>Suillus</taxon>
    </lineage>
</organism>
<dbReference type="Proteomes" id="UP000054485">
    <property type="component" value="Unassembled WGS sequence"/>
</dbReference>
<dbReference type="OrthoDB" id="2690097at2759"/>
<reference evidence="1 2" key="1">
    <citation type="submission" date="2014-04" db="EMBL/GenBank/DDBJ databases">
        <authorList>
            <consortium name="DOE Joint Genome Institute"/>
            <person name="Kuo A."/>
            <person name="Ruytinx J."/>
            <person name="Rineau F."/>
            <person name="Colpaert J."/>
            <person name="Kohler A."/>
            <person name="Nagy L.G."/>
            <person name="Floudas D."/>
            <person name="Copeland A."/>
            <person name="Barry K.W."/>
            <person name="Cichocki N."/>
            <person name="Veneault-Fourrey C."/>
            <person name="LaButti K."/>
            <person name="Lindquist E.A."/>
            <person name="Lipzen A."/>
            <person name="Lundell T."/>
            <person name="Morin E."/>
            <person name="Murat C."/>
            <person name="Sun H."/>
            <person name="Tunlid A."/>
            <person name="Henrissat B."/>
            <person name="Grigoriev I.V."/>
            <person name="Hibbett D.S."/>
            <person name="Martin F."/>
            <person name="Nordberg H.P."/>
            <person name="Cantor M.N."/>
            <person name="Hua S.X."/>
        </authorList>
    </citation>
    <scope>NUCLEOTIDE SEQUENCE [LARGE SCALE GENOMIC DNA]</scope>
    <source>
        <strain evidence="1 2">UH-Slu-Lm8-n1</strain>
    </source>
</reference>
<keyword evidence="2" id="KW-1185">Reference proteome</keyword>
<accession>A0A0D0AUN4</accession>
<name>A0A0D0AUN4_9AGAM</name>
<dbReference type="Gene3D" id="1.25.40.10">
    <property type="entry name" value="Tetratricopeptide repeat domain"/>
    <property type="match status" value="1"/>
</dbReference>
<evidence type="ECO:0000313" key="2">
    <source>
        <dbReference type="Proteomes" id="UP000054485"/>
    </source>
</evidence>
<sequence length="161" mass="17719">MQILTINTTVRDACISGDLPTADRLLTQDIGANGDDYNSYANRSFVKARLSDWDCAIDDALKSISIQPSLVGCISKGIALCGKRQFQDAMKAFDLAFMFVDADLNKTRLLLLIKAIALFNANQHEEAILRVQELGTTCPNADLCADTDCDPSHIRLIYMSK</sequence>
<dbReference type="AlphaFoldDB" id="A0A0D0AUN4"/>
<gene>
    <name evidence="1" type="ORF">CY34DRAFT_415637</name>
</gene>
<dbReference type="SUPFAM" id="SSF48452">
    <property type="entry name" value="TPR-like"/>
    <property type="match status" value="1"/>
</dbReference>
<evidence type="ECO:0000313" key="1">
    <source>
        <dbReference type="EMBL" id="KIK38027.1"/>
    </source>
</evidence>
<reference evidence="2" key="2">
    <citation type="submission" date="2015-01" db="EMBL/GenBank/DDBJ databases">
        <title>Evolutionary Origins and Diversification of the Mycorrhizal Mutualists.</title>
        <authorList>
            <consortium name="DOE Joint Genome Institute"/>
            <consortium name="Mycorrhizal Genomics Consortium"/>
            <person name="Kohler A."/>
            <person name="Kuo A."/>
            <person name="Nagy L.G."/>
            <person name="Floudas D."/>
            <person name="Copeland A."/>
            <person name="Barry K.W."/>
            <person name="Cichocki N."/>
            <person name="Veneault-Fourrey C."/>
            <person name="LaButti K."/>
            <person name="Lindquist E.A."/>
            <person name="Lipzen A."/>
            <person name="Lundell T."/>
            <person name="Morin E."/>
            <person name="Murat C."/>
            <person name="Riley R."/>
            <person name="Ohm R."/>
            <person name="Sun H."/>
            <person name="Tunlid A."/>
            <person name="Henrissat B."/>
            <person name="Grigoriev I.V."/>
            <person name="Hibbett D.S."/>
            <person name="Martin F."/>
        </authorList>
    </citation>
    <scope>NUCLEOTIDE SEQUENCE [LARGE SCALE GENOMIC DNA]</scope>
    <source>
        <strain evidence="2">UH-Slu-Lm8-n1</strain>
    </source>
</reference>
<dbReference type="InterPro" id="IPR011990">
    <property type="entry name" value="TPR-like_helical_dom_sf"/>
</dbReference>
<dbReference type="STRING" id="930992.A0A0D0AUN4"/>
<proteinExistence type="predicted"/>